<keyword evidence="9" id="KW-0472">Membrane</keyword>
<evidence type="ECO:0000256" key="9">
    <source>
        <dbReference type="SAM" id="Phobius"/>
    </source>
</evidence>
<dbReference type="CDD" id="cd00190">
    <property type="entry name" value="Tryp_SPc"/>
    <property type="match status" value="1"/>
</dbReference>
<dbReference type="GO" id="GO:0005615">
    <property type="term" value="C:extracellular space"/>
    <property type="evidence" value="ECO:0007669"/>
    <property type="project" value="TreeGrafter"/>
</dbReference>
<sequence length="543" mass="61733">MSTRKKILSLKTSSILKLGILYGIIVISNLGITYGSSETQNQEMSSLAKDEAPLISENKSEEDSVEGEFSNWSEWSTCDRVTCSQKRFRNCRTHSETALCKKAVIEEKRFCSKPHRCKRNHRKSFNTNTSRIVKNMPFQVVKRTMKKTLKSLTKTSETKTRKQRTRRKLYSRWSHWTMCSKSCTTQRFRWCKRTAVCGNDVMSESALCYVEGSYCERWIHKRLGESSSQEELMNSAAKINTDLDVTNYSSRPKDPPSRRPMRAPREEANHDCGYTFNHSSSSSSYPLERWNMLRIIGGRPSRKGKWPWQVALLNRFKEAFCGGTLISSMWVVTAAHCIRKKLYIRLGEYDLASKEGSELEFKVERAIKHTAYDSDTVDNDIALLKLPASSGAPSGRLPTPVCLPRDYQALPPTTSLCTIIGWGKRKSTDHYGTDVLHEAQVCVRLVPHTFLHSQQQKILISLSIMKADTYNMFCAGYRGGRMDSCSGDSGGPLLCRDSAKSLQWTIHGITSFGEGCGRKGKFGIYTRMSNYVKWAQSVMHEYS</sequence>
<evidence type="ECO:0000256" key="4">
    <source>
        <dbReference type="ARBA" id="ARBA00022801"/>
    </source>
</evidence>
<comment type="subcellular location">
    <subcellularLocation>
        <location evidence="1">Secreted</location>
    </subcellularLocation>
</comment>
<dbReference type="Gene3D" id="2.40.10.10">
    <property type="entry name" value="Trypsin-like serine proteases"/>
    <property type="match status" value="2"/>
</dbReference>
<dbReference type="STRING" id="195883.A0A482XPQ6"/>
<evidence type="ECO:0000256" key="6">
    <source>
        <dbReference type="ARBA" id="ARBA00023157"/>
    </source>
</evidence>
<dbReference type="PANTHER" id="PTHR24264:SF65">
    <property type="entry name" value="SRCR DOMAIN-CONTAINING PROTEIN"/>
    <property type="match status" value="1"/>
</dbReference>
<keyword evidence="4 7" id="KW-0378">Hydrolase</keyword>
<dbReference type="GO" id="GO:0006508">
    <property type="term" value="P:proteolysis"/>
    <property type="evidence" value="ECO:0007669"/>
    <property type="project" value="UniProtKB-KW"/>
</dbReference>
<dbReference type="PROSITE" id="PS00134">
    <property type="entry name" value="TRYPSIN_HIS"/>
    <property type="match status" value="1"/>
</dbReference>
<dbReference type="SUPFAM" id="SSF50494">
    <property type="entry name" value="Trypsin-like serine proteases"/>
    <property type="match status" value="1"/>
</dbReference>
<dbReference type="SMR" id="A0A482XPQ6"/>
<dbReference type="InParanoid" id="A0A482XPQ6"/>
<dbReference type="InterPro" id="IPR018114">
    <property type="entry name" value="TRYPSIN_HIS"/>
</dbReference>
<dbReference type="FunFam" id="2.40.10.10:FF:000003">
    <property type="entry name" value="Transmembrane serine protease 3"/>
    <property type="match status" value="1"/>
</dbReference>
<dbReference type="GO" id="GO:0004252">
    <property type="term" value="F:serine-type endopeptidase activity"/>
    <property type="evidence" value="ECO:0007669"/>
    <property type="project" value="InterPro"/>
</dbReference>
<dbReference type="PROSITE" id="PS00135">
    <property type="entry name" value="TRYPSIN_SER"/>
    <property type="match status" value="1"/>
</dbReference>
<dbReference type="InterPro" id="IPR001314">
    <property type="entry name" value="Peptidase_S1A"/>
</dbReference>
<feature type="domain" description="Peptidase S1" evidence="10">
    <location>
        <begin position="295"/>
        <end position="540"/>
    </location>
</feature>
<dbReference type="InterPro" id="IPR050127">
    <property type="entry name" value="Serine_Proteases_S1"/>
</dbReference>
<name>A0A482XPQ6_LAOST</name>
<keyword evidence="9" id="KW-1133">Transmembrane helix</keyword>
<dbReference type="Pfam" id="PF00089">
    <property type="entry name" value="Trypsin"/>
    <property type="match status" value="1"/>
</dbReference>
<dbReference type="Proteomes" id="UP000291343">
    <property type="component" value="Unassembled WGS sequence"/>
</dbReference>
<dbReference type="PROSITE" id="PS50092">
    <property type="entry name" value="TSP1"/>
    <property type="match status" value="1"/>
</dbReference>
<comment type="caution">
    <text evidence="11">The sequence shown here is derived from an EMBL/GenBank/DDBJ whole genome shotgun (WGS) entry which is preliminary data.</text>
</comment>
<feature type="compositionally biased region" description="Basic and acidic residues" evidence="8">
    <location>
        <begin position="251"/>
        <end position="264"/>
    </location>
</feature>
<evidence type="ECO:0000256" key="8">
    <source>
        <dbReference type="SAM" id="MobiDB-lite"/>
    </source>
</evidence>
<accession>A0A482XPQ6</accession>
<evidence type="ECO:0000256" key="5">
    <source>
        <dbReference type="ARBA" id="ARBA00022825"/>
    </source>
</evidence>
<evidence type="ECO:0000256" key="3">
    <source>
        <dbReference type="ARBA" id="ARBA00022670"/>
    </source>
</evidence>
<keyword evidence="6" id="KW-1015">Disulfide bond</keyword>
<dbReference type="PROSITE" id="PS50240">
    <property type="entry name" value="TRYPSIN_DOM"/>
    <property type="match status" value="1"/>
</dbReference>
<dbReference type="SMART" id="SM00020">
    <property type="entry name" value="Tryp_SPc"/>
    <property type="match status" value="1"/>
</dbReference>
<keyword evidence="9" id="KW-0812">Transmembrane</keyword>
<gene>
    <name evidence="11" type="ORF">LSTR_LSTR006010</name>
</gene>
<dbReference type="PRINTS" id="PR00722">
    <property type="entry name" value="CHYMOTRYPSIN"/>
</dbReference>
<organism evidence="11 12">
    <name type="scientific">Laodelphax striatellus</name>
    <name type="common">Small brown planthopper</name>
    <name type="synonym">Delphax striatella</name>
    <dbReference type="NCBI Taxonomy" id="195883"/>
    <lineage>
        <taxon>Eukaryota</taxon>
        <taxon>Metazoa</taxon>
        <taxon>Ecdysozoa</taxon>
        <taxon>Arthropoda</taxon>
        <taxon>Hexapoda</taxon>
        <taxon>Insecta</taxon>
        <taxon>Pterygota</taxon>
        <taxon>Neoptera</taxon>
        <taxon>Paraneoptera</taxon>
        <taxon>Hemiptera</taxon>
        <taxon>Auchenorrhyncha</taxon>
        <taxon>Fulgoroidea</taxon>
        <taxon>Delphacidae</taxon>
        <taxon>Criomorphinae</taxon>
        <taxon>Laodelphax</taxon>
    </lineage>
</organism>
<dbReference type="EMBL" id="QKKF02003370">
    <property type="protein sequence ID" value="RZF47746.1"/>
    <property type="molecule type" value="Genomic_DNA"/>
</dbReference>
<keyword evidence="2" id="KW-0964">Secreted</keyword>
<dbReference type="InterPro" id="IPR001254">
    <property type="entry name" value="Trypsin_dom"/>
</dbReference>
<evidence type="ECO:0000313" key="11">
    <source>
        <dbReference type="EMBL" id="RZF47746.1"/>
    </source>
</evidence>
<proteinExistence type="predicted"/>
<dbReference type="SMART" id="SM00209">
    <property type="entry name" value="TSP1"/>
    <property type="match status" value="2"/>
</dbReference>
<keyword evidence="5 7" id="KW-0720">Serine protease</keyword>
<evidence type="ECO:0000256" key="1">
    <source>
        <dbReference type="ARBA" id="ARBA00004613"/>
    </source>
</evidence>
<feature type="transmembrane region" description="Helical" evidence="9">
    <location>
        <begin position="20"/>
        <end position="37"/>
    </location>
</feature>
<keyword evidence="3 7" id="KW-0645">Protease</keyword>
<dbReference type="InterPro" id="IPR000884">
    <property type="entry name" value="TSP1_rpt"/>
</dbReference>
<dbReference type="InterPro" id="IPR033116">
    <property type="entry name" value="TRYPSIN_SER"/>
</dbReference>
<protein>
    <recommendedName>
        <fullName evidence="10">Peptidase S1 domain-containing protein</fullName>
    </recommendedName>
</protein>
<dbReference type="AlphaFoldDB" id="A0A482XPQ6"/>
<evidence type="ECO:0000313" key="12">
    <source>
        <dbReference type="Proteomes" id="UP000291343"/>
    </source>
</evidence>
<keyword evidence="12" id="KW-1185">Reference proteome</keyword>
<evidence type="ECO:0000259" key="10">
    <source>
        <dbReference type="PROSITE" id="PS50240"/>
    </source>
</evidence>
<dbReference type="InterPro" id="IPR043504">
    <property type="entry name" value="Peptidase_S1_PA_chymotrypsin"/>
</dbReference>
<dbReference type="OrthoDB" id="10004439at2759"/>
<reference evidence="11 12" key="1">
    <citation type="journal article" date="2017" name="Gigascience">
        <title>Genome sequence of the small brown planthopper, Laodelphax striatellus.</title>
        <authorList>
            <person name="Zhu J."/>
            <person name="Jiang F."/>
            <person name="Wang X."/>
            <person name="Yang P."/>
            <person name="Bao Y."/>
            <person name="Zhao W."/>
            <person name="Wang W."/>
            <person name="Lu H."/>
            <person name="Wang Q."/>
            <person name="Cui N."/>
            <person name="Li J."/>
            <person name="Chen X."/>
            <person name="Luo L."/>
            <person name="Yu J."/>
            <person name="Kang L."/>
            <person name="Cui F."/>
        </authorList>
    </citation>
    <scope>NUCLEOTIDE SEQUENCE [LARGE SCALE GENOMIC DNA]</scope>
    <source>
        <strain evidence="11">Lst14</strain>
    </source>
</reference>
<evidence type="ECO:0000256" key="2">
    <source>
        <dbReference type="ARBA" id="ARBA00022525"/>
    </source>
</evidence>
<evidence type="ECO:0000256" key="7">
    <source>
        <dbReference type="RuleBase" id="RU363034"/>
    </source>
</evidence>
<dbReference type="InterPro" id="IPR009003">
    <property type="entry name" value="Peptidase_S1_PA"/>
</dbReference>
<dbReference type="PANTHER" id="PTHR24264">
    <property type="entry name" value="TRYPSIN-RELATED"/>
    <property type="match status" value="1"/>
</dbReference>
<feature type="region of interest" description="Disordered" evidence="8">
    <location>
        <begin position="245"/>
        <end position="264"/>
    </location>
</feature>